<evidence type="ECO:0000256" key="4">
    <source>
        <dbReference type="ARBA" id="ARBA00009524"/>
    </source>
</evidence>
<feature type="binding site" evidence="17">
    <location>
        <position position="367"/>
    </location>
    <ligand>
        <name>(6S)-NADPHX</name>
        <dbReference type="ChEBI" id="CHEBI:64076"/>
    </ligand>
</feature>
<comment type="caution">
    <text evidence="18">Lacks conserved residue(s) required for the propagation of feature annotation.</text>
</comment>
<dbReference type="HAMAP" id="MF_01966">
    <property type="entry name" value="NADHX_epimerase"/>
    <property type="match status" value="1"/>
</dbReference>
<dbReference type="SUPFAM" id="SSF53613">
    <property type="entry name" value="Ribokinase-like"/>
    <property type="match status" value="1"/>
</dbReference>
<evidence type="ECO:0000259" key="21">
    <source>
        <dbReference type="PROSITE" id="PS51385"/>
    </source>
</evidence>
<dbReference type="Proteomes" id="UP001241747">
    <property type="component" value="Unassembled WGS sequence"/>
</dbReference>
<feature type="binding site" evidence="18">
    <location>
        <position position="150"/>
    </location>
    <ligand>
        <name>(6S)-NADPHX</name>
        <dbReference type="ChEBI" id="CHEBI:64076"/>
    </ligand>
</feature>
<evidence type="ECO:0000313" key="23">
    <source>
        <dbReference type="Proteomes" id="UP001241747"/>
    </source>
</evidence>
<dbReference type="EC" id="4.2.1.136" evidence="19"/>
<comment type="caution">
    <text evidence="22">The sequence shown here is derived from an EMBL/GenBank/DDBJ whole genome shotgun (WGS) entry which is preliminary data.</text>
</comment>
<dbReference type="InterPro" id="IPR029056">
    <property type="entry name" value="Ribokinase-like"/>
</dbReference>
<comment type="similarity">
    <text evidence="17">Belongs to the NnrD/CARKD family.</text>
</comment>
<comment type="function">
    <text evidence="18">Catalyzes the epimerization of the S- and R-forms of NAD(P)HX, a damaged form of NAD(P)H that is a result of enzymatic or heat-dependent hydration. This is a prerequisite for the S-specific NAD(P)H-hydrate dehydratase to allow the repair of both epimers of NAD(P)HX.</text>
</comment>
<feature type="binding site" evidence="18">
    <location>
        <position position="57"/>
    </location>
    <ligand>
        <name>K(+)</name>
        <dbReference type="ChEBI" id="CHEBI:29103"/>
    </ligand>
</feature>
<reference evidence="22 23" key="1">
    <citation type="submission" date="2023-07" db="EMBL/GenBank/DDBJ databases">
        <title>Genomic Encyclopedia of Type Strains, Phase IV (KMG-IV): sequencing the most valuable type-strain genomes for metagenomic binning, comparative biology and taxonomic classification.</title>
        <authorList>
            <person name="Goeker M."/>
        </authorList>
    </citation>
    <scope>NUCLEOTIDE SEQUENCE [LARGE SCALE GENOMIC DNA]</scope>
    <source>
        <strain evidence="22 23">DSM 3770</strain>
    </source>
</reference>
<keyword evidence="10 17" id="KW-0520">NAD</keyword>
<evidence type="ECO:0000256" key="1">
    <source>
        <dbReference type="ARBA" id="ARBA00000013"/>
    </source>
</evidence>
<evidence type="ECO:0000256" key="6">
    <source>
        <dbReference type="ARBA" id="ARBA00022741"/>
    </source>
</evidence>
<dbReference type="EC" id="5.1.99.6" evidence="19"/>
<dbReference type="PANTHER" id="PTHR12592">
    <property type="entry name" value="ATP-DEPENDENT (S)-NAD(P)H-HYDRATE DEHYDRATASE FAMILY MEMBER"/>
    <property type="match status" value="1"/>
</dbReference>
<evidence type="ECO:0000256" key="12">
    <source>
        <dbReference type="ARBA" id="ARBA00023239"/>
    </source>
</evidence>
<comment type="catalytic activity">
    <reaction evidence="2 18 19">
        <text>(6R)-NADPHX = (6S)-NADPHX</text>
        <dbReference type="Rhea" id="RHEA:32227"/>
        <dbReference type="ChEBI" id="CHEBI:64076"/>
        <dbReference type="ChEBI" id="CHEBI:64077"/>
        <dbReference type="EC" id="5.1.99.6"/>
    </reaction>
</comment>
<feature type="binding site" evidence="18">
    <location>
        <begin position="121"/>
        <end position="127"/>
    </location>
    <ligand>
        <name>(6S)-NADPHX</name>
        <dbReference type="ChEBI" id="CHEBI:64076"/>
    </ligand>
</feature>
<comment type="function">
    <text evidence="14 19">Bifunctional enzyme that catalyzes the epimerization of the S- and R-forms of NAD(P)HX and the dehydration of the S-form of NAD(P)HX at the expense of ADP, which is converted to AMP. This allows the repair of both epimers of NAD(P)HX, a damaged form of NAD(P)H that is a result of enzymatic or heat-dependent hydration.</text>
</comment>
<dbReference type="SUPFAM" id="SSF64153">
    <property type="entry name" value="YjeF N-terminal domain-like"/>
    <property type="match status" value="1"/>
</dbReference>
<proteinExistence type="inferred from homology"/>
<feature type="binding site" evidence="17">
    <location>
        <position position="435"/>
    </location>
    <ligand>
        <name>(6S)-NADPHX</name>
        <dbReference type="ChEBI" id="CHEBI:64076"/>
    </ligand>
</feature>
<dbReference type="PIRSF" id="PIRSF017184">
    <property type="entry name" value="Nnr"/>
    <property type="match status" value="1"/>
</dbReference>
<comment type="cofactor">
    <cofactor evidence="18 19">
        <name>K(+)</name>
        <dbReference type="ChEBI" id="CHEBI:29103"/>
    </cofactor>
    <text evidence="18 19">Binds 1 potassium ion per subunit.</text>
</comment>
<evidence type="ECO:0000256" key="16">
    <source>
        <dbReference type="ARBA" id="ARBA00049209"/>
    </source>
</evidence>
<keyword evidence="6 17" id="KW-0547">Nucleotide-binding</keyword>
<keyword evidence="13" id="KW-0511">Multifunctional enzyme</keyword>
<dbReference type="HAMAP" id="MF_01965">
    <property type="entry name" value="NADHX_dehydratase"/>
    <property type="match status" value="1"/>
</dbReference>
<feature type="binding site" evidence="18">
    <location>
        <position position="153"/>
    </location>
    <ligand>
        <name>K(+)</name>
        <dbReference type="ChEBI" id="CHEBI:29103"/>
    </ligand>
</feature>
<comment type="similarity">
    <text evidence="3 19">In the N-terminal section; belongs to the NnrE/AIBP family.</text>
</comment>
<sequence length="496" mass="50470">MYALLDPQEMSRADHCAVDAGVPALALMEKAGCAVADVVARRPHATRVLVLCGPGNNGGDGFVAARVLAQRGFRVRVALLGERGRLAGDAAAVAALWRGPVEDATRVDVMAADLIVDALFGAGLARDLDGAARALVERMAASGRPIVAVDLPSGLDGATGLVRGAAAPAVETVTFFRRKPGHLLEPGRSLCGKVRVADIGIPDAVLDLVRPKTAVNAPHLWEALFPVPRRSGHKYDRGHGVVVSGGAWTSGAARLAARGALRAGAGLVTVACPAAALPLHAGSYAAVMARPMERPADLSALLADTRLNTVLLGPGLGVGATTRQLVAIAAPGRRVVLDADALTSFAGAAWSVGDVARQAAALVITPHDGEFARLFHGTPEVLERPGKLARARAAAARLGGIVVLKGPDTVVAAPDGRAAIAENAPAYLATAGAGDVLAGITLGLLAQGMPAYEAAAAAVWVHGEAARAAGPGLVADDLPEALRAVYTRLYEALGME</sequence>
<evidence type="ECO:0000256" key="5">
    <source>
        <dbReference type="ARBA" id="ARBA00022723"/>
    </source>
</evidence>
<evidence type="ECO:0000256" key="2">
    <source>
        <dbReference type="ARBA" id="ARBA00000909"/>
    </source>
</evidence>
<feature type="binding site" evidence="17">
    <location>
        <position position="315"/>
    </location>
    <ligand>
        <name>(6S)-NADPHX</name>
        <dbReference type="ChEBI" id="CHEBI:64076"/>
    </ligand>
</feature>
<accession>A0ABU0LC27</accession>
<organism evidence="22 23">
    <name type="scientific">Xanthobacter agilis</name>
    <dbReference type="NCBI Taxonomy" id="47492"/>
    <lineage>
        <taxon>Bacteria</taxon>
        <taxon>Pseudomonadati</taxon>
        <taxon>Pseudomonadota</taxon>
        <taxon>Alphaproteobacteria</taxon>
        <taxon>Hyphomicrobiales</taxon>
        <taxon>Xanthobacteraceae</taxon>
        <taxon>Xanthobacter</taxon>
    </lineage>
</organism>
<name>A0ABU0LC27_XANAG</name>
<keyword evidence="12 17" id="KW-0456">Lyase</keyword>
<dbReference type="Gene3D" id="3.40.1190.20">
    <property type="match status" value="1"/>
</dbReference>
<feature type="binding site" evidence="17">
    <location>
        <begin position="405"/>
        <end position="409"/>
    </location>
    <ligand>
        <name>AMP</name>
        <dbReference type="ChEBI" id="CHEBI:456215"/>
    </ligand>
</feature>
<evidence type="ECO:0000256" key="7">
    <source>
        <dbReference type="ARBA" id="ARBA00022840"/>
    </source>
</evidence>
<dbReference type="NCBIfam" id="TIGR00196">
    <property type="entry name" value="yjeF_cterm"/>
    <property type="match status" value="1"/>
</dbReference>
<dbReference type="InterPro" id="IPR004443">
    <property type="entry name" value="YjeF_N_dom"/>
</dbReference>
<feature type="binding site" evidence="18">
    <location>
        <position position="117"/>
    </location>
    <ligand>
        <name>K(+)</name>
        <dbReference type="ChEBI" id="CHEBI:29103"/>
    </ligand>
</feature>
<dbReference type="PROSITE" id="PS51383">
    <property type="entry name" value="YJEF_C_3"/>
    <property type="match status" value="1"/>
</dbReference>
<evidence type="ECO:0000256" key="15">
    <source>
        <dbReference type="ARBA" id="ARBA00048238"/>
    </source>
</evidence>
<dbReference type="InterPro" id="IPR036652">
    <property type="entry name" value="YjeF_N_dom_sf"/>
</dbReference>
<dbReference type="CDD" id="cd01171">
    <property type="entry name" value="YXKO-related"/>
    <property type="match status" value="1"/>
</dbReference>
<evidence type="ECO:0000256" key="13">
    <source>
        <dbReference type="ARBA" id="ARBA00023268"/>
    </source>
</evidence>
<feature type="domain" description="YjeF C-terminal" evidence="20">
    <location>
        <begin position="217"/>
        <end position="489"/>
    </location>
</feature>
<evidence type="ECO:0000256" key="18">
    <source>
        <dbReference type="HAMAP-Rule" id="MF_01966"/>
    </source>
</evidence>
<evidence type="ECO:0000256" key="9">
    <source>
        <dbReference type="ARBA" id="ARBA00022958"/>
    </source>
</evidence>
<dbReference type="Pfam" id="PF01256">
    <property type="entry name" value="Carb_kinase"/>
    <property type="match status" value="1"/>
</dbReference>
<dbReference type="Gene3D" id="3.40.50.10260">
    <property type="entry name" value="YjeF N-terminal domain"/>
    <property type="match status" value="1"/>
</dbReference>
<evidence type="ECO:0000256" key="8">
    <source>
        <dbReference type="ARBA" id="ARBA00022857"/>
    </source>
</evidence>
<feature type="binding site" evidence="18">
    <location>
        <begin position="56"/>
        <end position="60"/>
    </location>
    <ligand>
        <name>(6S)-NADPHX</name>
        <dbReference type="ChEBI" id="CHEBI:64076"/>
    </ligand>
</feature>
<evidence type="ECO:0000256" key="3">
    <source>
        <dbReference type="ARBA" id="ARBA00006001"/>
    </source>
</evidence>
<protein>
    <recommendedName>
        <fullName evidence="19">Bifunctional NAD(P)H-hydrate repair enzyme</fullName>
    </recommendedName>
    <alternativeName>
        <fullName evidence="19">Nicotinamide nucleotide repair protein</fullName>
    </alternativeName>
    <domain>
        <recommendedName>
            <fullName evidence="19">ADP-dependent (S)-NAD(P)H-hydrate dehydratase</fullName>
            <ecNumber evidence="19">4.2.1.136</ecNumber>
        </recommendedName>
        <alternativeName>
            <fullName evidence="19">ADP-dependent NAD(P)HX dehydratase</fullName>
        </alternativeName>
    </domain>
    <domain>
        <recommendedName>
            <fullName evidence="19">NAD(P)H-hydrate epimerase</fullName>
            <ecNumber evidence="19">5.1.99.6</ecNumber>
        </recommendedName>
    </domain>
</protein>
<dbReference type="NCBIfam" id="TIGR00197">
    <property type="entry name" value="yjeF_nterm"/>
    <property type="match status" value="1"/>
</dbReference>
<comment type="function">
    <text evidence="17">Catalyzes the dehydration of the S-form of NAD(P)HX at the expense of ADP, which is converted to AMP. Together with NAD(P)HX epimerase, which catalyzes the epimerization of the S- and R-forms, the enzyme allows the repair of both epimers of NAD(P)HX, a damaged form of NAD(P)H that is a result of enzymatic or heat-dependent hydration.</text>
</comment>
<comment type="subunit">
    <text evidence="17">Homotetramer.</text>
</comment>
<comment type="cofactor">
    <cofactor evidence="17">
        <name>Mg(2+)</name>
        <dbReference type="ChEBI" id="CHEBI:18420"/>
    </cofactor>
</comment>
<dbReference type="InterPro" id="IPR030677">
    <property type="entry name" value="Nnr"/>
</dbReference>
<comment type="catalytic activity">
    <reaction evidence="15 17 19">
        <text>(6S)-NADHX + ADP = AMP + phosphate + NADH + H(+)</text>
        <dbReference type="Rhea" id="RHEA:32223"/>
        <dbReference type="ChEBI" id="CHEBI:15378"/>
        <dbReference type="ChEBI" id="CHEBI:43474"/>
        <dbReference type="ChEBI" id="CHEBI:57945"/>
        <dbReference type="ChEBI" id="CHEBI:64074"/>
        <dbReference type="ChEBI" id="CHEBI:456215"/>
        <dbReference type="ChEBI" id="CHEBI:456216"/>
        <dbReference type="EC" id="4.2.1.136"/>
    </reaction>
</comment>
<evidence type="ECO:0000313" key="22">
    <source>
        <dbReference type="EMBL" id="MDQ0504676.1"/>
    </source>
</evidence>
<gene>
    <name evidence="17" type="primary">nnrD</name>
    <name evidence="18" type="synonym">nnrE</name>
    <name evidence="22" type="ORF">QOZ94_001458</name>
</gene>
<comment type="similarity">
    <text evidence="18">Belongs to the NnrE/AIBP family.</text>
</comment>
<comment type="catalytic activity">
    <reaction evidence="1 18 19">
        <text>(6R)-NADHX = (6S)-NADHX</text>
        <dbReference type="Rhea" id="RHEA:32215"/>
        <dbReference type="ChEBI" id="CHEBI:64074"/>
        <dbReference type="ChEBI" id="CHEBI:64075"/>
        <dbReference type="EC" id="5.1.99.6"/>
    </reaction>
</comment>
<keyword evidence="11 18" id="KW-0413">Isomerase</keyword>
<comment type="catalytic activity">
    <reaction evidence="16 17 19">
        <text>(6S)-NADPHX + ADP = AMP + phosphate + NADPH + H(+)</text>
        <dbReference type="Rhea" id="RHEA:32235"/>
        <dbReference type="ChEBI" id="CHEBI:15378"/>
        <dbReference type="ChEBI" id="CHEBI:43474"/>
        <dbReference type="ChEBI" id="CHEBI:57783"/>
        <dbReference type="ChEBI" id="CHEBI:64076"/>
        <dbReference type="ChEBI" id="CHEBI:456215"/>
        <dbReference type="ChEBI" id="CHEBI:456216"/>
        <dbReference type="EC" id="4.2.1.136"/>
    </reaction>
</comment>
<dbReference type="PANTHER" id="PTHR12592:SF0">
    <property type="entry name" value="ATP-DEPENDENT (S)-NAD(P)H-HYDRATE DEHYDRATASE"/>
    <property type="match status" value="1"/>
</dbReference>
<evidence type="ECO:0000256" key="10">
    <source>
        <dbReference type="ARBA" id="ARBA00023027"/>
    </source>
</evidence>
<keyword evidence="9 18" id="KW-0630">Potassium</keyword>
<evidence type="ECO:0000256" key="17">
    <source>
        <dbReference type="HAMAP-Rule" id="MF_01965"/>
    </source>
</evidence>
<keyword evidence="7 17" id="KW-0067">ATP-binding</keyword>
<dbReference type="Pfam" id="PF03853">
    <property type="entry name" value="YjeF_N"/>
    <property type="match status" value="1"/>
</dbReference>
<feature type="binding site" evidence="17">
    <location>
        <position position="434"/>
    </location>
    <ligand>
        <name>AMP</name>
        <dbReference type="ChEBI" id="CHEBI:456215"/>
    </ligand>
</feature>
<dbReference type="EMBL" id="JAUSVY010000003">
    <property type="protein sequence ID" value="MDQ0504676.1"/>
    <property type="molecule type" value="Genomic_DNA"/>
</dbReference>
<dbReference type="InterPro" id="IPR000631">
    <property type="entry name" value="CARKD"/>
</dbReference>
<evidence type="ECO:0000259" key="20">
    <source>
        <dbReference type="PROSITE" id="PS51383"/>
    </source>
</evidence>
<evidence type="ECO:0000256" key="14">
    <source>
        <dbReference type="ARBA" id="ARBA00025153"/>
    </source>
</evidence>
<dbReference type="PROSITE" id="PS51385">
    <property type="entry name" value="YJEF_N"/>
    <property type="match status" value="1"/>
</dbReference>
<feature type="domain" description="YjeF N-terminal" evidence="21">
    <location>
        <begin position="10"/>
        <end position="207"/>
    </location>
</feature>
<evidence type="ECO:0000256" key="19">
    <source>
        <dbReference type="PIRNR" id="PIRNR017184"/>
    </source>
</evidence>
<evidence type="ECO:0000256" key="11">
    <source>
        <dbReference type="ARBA" id="ARBA00023235"/>
    </source>
</evidence>
<keyword evidence="8 17" id="KW-0521">NADP</keyword>
<keyword evidence="23" id="KW-1185">Reference proteome</keyword>
<feature type="binding site" evidence="17">
    <location>
        <position position="252"/>
    </location>
    <ligand>
        <name>(6S)-NADPHX</name>
        <dbReference type="ChEBI" id="CHEBI:64076"/>
    </ligand>
</feature>
<keyword evidence="5 18" id="KW-0479">Metal-binding</keyword>
<comment type="similarity">
    <text evidence="4 19">In the C-terminal section; belongs to the NnrD/CARKD family.</text>
</comment>